<dbReference type="Proteomes" id="UP000277580">
    <property type="component" value="Unassembled WGS sequence"/>
</dbReference>
<evidence type="ECO:0000313" key="4">
    <source>
        <dbReference type="EMBL" id="RPB07127.1"/>
    </source>
</evidence>
<dbReference type="STRING" id="1392247.A0A3N4K9C7"/>
<name>A0A3N4K9C7_9PEZI</name>
<sequence length="292" mass="31622">MLLGKTGSGKSSFIKLLGGTNLYTGKEPDVDSGIDSATTKAAPYKCHLNGRPVILIDTPGFDDSARDNIDILEDIVSHLLYLAREDDSFPLHGVIFLHDISEKRFSGSQKKTLSILQQMCGKSAMGNVIVGTTMWYPGSIKRFAEQEKREADILKEHWSRIHSTVRLYEDDVDAAAGILTALLAVPRVNLLVHDEMHKTGGILGETTVGKTIFAEGIDEFERLRRLGKEKEAGVLEGLLKRLKNPADMTFAEKLGLAIAAPIVLAPAAFVAAPVGVIYALVHGANKVFSGGK</sequence>
<dbReference type="AlphaFoldDB" id="A0A3N4K9C7"/>
<dbReference type="Gene3D" id="3.40.50.300">
    <property type="entry name" value="P-loop containing nucleotide triphosphate hydrolases"/>
    <property type="match status" value="1"/>
</dbReference>
<feature type="transmembrane region" description="Helical" evidence="2">
    <location>
        <begin position="254"/>
        <end position="281"/>
    </location>
</feature>
<gene>
    <name evidence="4" type="ORF">P167DRAFT_496194</name>
</gene>
<keyword evidence="1" id="KW-0547">Nucleotide-binding</keyword>
<keyword evidence="2" id="KW-1133">Transmembrane helix</keyword>
<dbReference type="OrthoDB" id="8954335at2759"/>
<dbReference type="EMBL" id="ML119194">
    <property type="protein sequence ID" value="RPB07127.1"/>
    <property type="molecule type" value="Genomic_DNA"/>
</dbReference>
<keyword evidence="2" id="KW-0472">Membrane</keyword>
<organism evidence="4 5">
    <name type="scientific">Morchella conica CCBAS932</name>
    <dbReference type="NCBI Taxonomy" id="1392247"/>
    <lineage>
        <taxon>Eukaryota</taxon>
        <taxon>Fungi</taxon>
        <taxon>Dikarya</taxon>
        <taxon>Ascomycota</taxon>
        <taxon>Pezizomycotina</taxon>
        <taxon>Pezizomycetes</taxon>
        <taxon>Pezizales</taxon>
        <taxon>Morchellaceae</taxon>
        <taxon>Morchella</taxon>
    </lineage>
</organism>
<accession>A0A3N4K9C7</accession>
<keyword evidence="5" id="KW-1185">Reference proteome</keyword>
<keyword evidence="2" id="KW-0812">Transmembrane</keyword>
<proteinExistence type="predicted"/>
<dbReference type="InterPro" id="IPR027417">
    <property type="entry name" value="P-loop_NTPase"/>
</dbReference>
<evidence type="ECO:0000256" key="1">
    <source>
        <dbReference type="ARBA" id="ARBA00022741"/>
    </source>
</evidence>
<dbReference type="InterPro" id="IPR006703">
    <property type="entry name" value="G_AIG1"/>
</dbReference>
<dbReference type="SUPFAM" id="SSF52540">
    <property type="entry name" value="P-loop containing nucleoside triphosphate hydrolases"/>
    <property type="match status" value="1"/>
</dbReference>
<evidence type="ECO:0000313" key="5">
    <source>
        <dbReference type="Proteomes" id="UP000277580"/>
    </source>
</evidence>
<protein>
    <recommendedName>
        <fullName evidence="3">AIG1-type G domain-containing protein</fullName>
    </recommendedName>
</protein>
<feature type="domain" description="AIG1-type G" evidence="3">
    <location>
        <begin position="2"/>
        <end position="130"/>
    </location>
</feature>
<evidence type="ECO:0000259" key="3">
    <source>
        <dbReference type="Pfam" id="PF04548"/>
    </source>
</evidence>
<dbReference type="GO" id="GO:0005525">
    <property type="term" value="F:GTP binding"/>
    <property type="evidence" value="ECO:0007669"/>
    <property type="project" value="InterPro"/>
</dbReference>
<evidence type="ECO:0000256" key="2">
    <source>
        <dbReference type="SAM" id="Phobius"/>
    </source>
</evidence>
<dbReference type="InParanoid" id="A0A3N4K9C7"/>
<reference evidence="4 5" key="1">
    <citation type="journal article" date="2018" name="Nat. Ecol. Evol.">
        <title>Pezizomycetes genomes reveal the molecular basis of ectomycorrhizal truffle lifestyle.</title>
        <authorList>
            <person name="Murat C."/>
            <person name="Payen T."/>
            <person name="Noel B."/>
            <person name="Kuo A."/>
            <person name="Morin E."/>
            <person name="Chen J."/>
            <person name="Kohler A."/>
            <person name="Krizsan K."/>
            <person name="Balestrini R."/>
            <person name="Da Silva C."/>
            <person name="Montanini B."/>
            <person name="Hainaut M."/>
            <person name="Levati E."/>
            <person name="Barry K.W."/>
            <person name="Belfiori B."/>
            <person name="Cichocki N."/>
            <person name="Clum A."/>
            <person name="Dockter R.B."/>
            <person name="Fauchery L."/>
            <person name="Guy J."/>
            <person name="Iotti M."/>
            <person name="Le Tacon F."/>
            <person name="Lindquist E.A."/>
            <person name="Lipzen A."/>
            <person name="Malagnac F."/>
            <person name="Mello A."/>
            <person name="Molinier V."/>
            <person name="Miyauchi S."/>
            <person name="Poulain J."/>
            <person name="Riccioni C."/>
            <person name="Rubini A."/>
            <person name="Sitrit Y."/>
            <person name="Splivallo R."/>
            <person name="Traeger S."/>
            <person name="Wang M."/>
            <person name="Zifcakova L."/>
            <person name="Wipf D."/>
            <person name="Zambonelli A."/>
            <person name="Paolocci F."/>
            <person name="Nowrousian M."/>
            <person name="Ottonello S."/>
            <person name="Baldrian P."/>
            <person name="Spatafora J.W."/>
            <person name="Henrissat B."/>
            <person name="Nagy L.G."/>
            <person name="Aury J.M."/>
            <person name="Wincker P."/>
            <person name="Grigoriev I.V."/>
            <person name="Bonfante P."/>
            <person name="Martin F.M."/>
        </authorList>
    </citation>
    <scope>NUCLEOTIDE SEQUENCE [LARGE SCALE GENOMIC DNA]</scope>
    <source>
        <strain evidence="4 5">CCBAS932</strain>
    </source>
</reference>
<dbReference type="Pfam" id="PF04548">
    <property type="entry name" value="AIG1"/>
    <property type="match status" value="1"/>
</dbReference>